<organism evidence="2 3">
    <name type="scientific">Saccharata proteae CBS 121410</name>
    <dbReference type="NCBI Taxonomy" id="1314787"/>
    <lineage>
        <taxon>Eukaryota</taxon>
        <taxon>Fungi</taxon>
        <taxon>Dikarya</taxon>
        <taxon>Ascomycota</taxon>
        <taxon>Pezizomycotina</taxon>
        <taxon>Dothideomycetes</taxon>
        <taxon>Dothideomycetes incertae sedis</taxon>
        <taxon>Botryosphaeriales</taxon>
        <taxon>Saccharataceae</taxon>
        <taxon>Saccharata</taxon>
    </lineage>
</organism>
<accession>A0A9P4LWU7</accession>
<evidence type="ECO:0000313" key="3">
    <source>
        <dbReference type="Proteomes" id="UP000799776"/>
    </source>
</evidence>
<keyword evidence="3" id="KW-1185">Reference proteome</keyword>
<feature type="region of interest" description="Disordered" evidence="1">
    <location>
        <begin position="1"/>
        <end position="64"/>
    </location>
</feature>
<sequence length="145" mass="15448">MQEHGSRGDKRVEGDSAQPTIFLRPAEGPDKHMQKRRRNLSYHQHAAPMPAGQRHQMDDEDVSKSAGTFQMGVQSPEPAQDAPILGCGIAAAAGVPMRNSSQGQMPHAPAFKASSGPTLSLFSDSSNIYVMHRDTATLSPPSASG</sequence>
<protein>
    <submittedName>
        <fullName evidence="2">Uncharacterized protein</fullName>
    </submittedName>
</protein>
<evidence type="ECO:0000256" key="1">
    <source>
        <dbReference type="SAM" id="MobiDB-lite"/>
    </source>
</evidence>
<dbReference type="EMBL" id="ML978713">
    <property type="protein sequence ID" value="KAF2089936.1"/>
    <property type="molecule type" value="Genomic_DNA"/>
</dbReference>
<dbReference type="Proteomes" id="UP000799776">
    <property type="component" value="Unassembled WGS sequence"/>
</dbReference>
<evidence type="ECO:0000313" key="2">
    <source>
        <dbReference type="EMBL" id="KAF2089936.1"/>
    </source>
</evidence>
<dbReference type="AlphaFoldDB" id="A0A9P4LWU7"/>
<gene>
    <name evidence="2" type="ORF">K490DRAFT_54364</name>
</gene>
<name>A0A9P4LWU7_9PEZI</name>
<proteinExistence type="predicted"/>
<comment type="caution">
    <text evidence="2">The sequence shown here is derived from an EMBL/GenBank/DDBJ whole genome shotgun (WGS) entry which is preliminary data.</text>
</comment>
<reference evidence="2" key="1">
    <citation type="journal article" date="2020" name="Stud. Mycol.">
        <title>101 Dothideomycetes genomes: a test case for predicting lifestyles and emergence of pathogens.</title>
        <authorList>
            <person name="Haridas S."/>
            <person name="Albert R."/>
            <person name="Binder M."/>
            <person name="Bloem J."/>
            <person name="Labutti K."/>
            <person name="Salamov A."/>
            <person name="Andreopoulos B."/>
            <person name="Baker S."/>
            <person name="Barry K."/>
            <person name="Bills G."/>
            <person name="Bluhm B."/>
            <person name="Cannon C."/>
            <person name="Castanera R."/>
            <person name="Culley D."/>
            <person name="Daum C."/>
            <person name="Ezra D."/>
            <person name="Gonzalez J."/>
            <person name="Henrissat B."/>
            <person name="Kuo A."/>
            <person name="Liang C."/>
            <person name="Lipzen A."/>
            <person name="Lutzoni F."/>
            <person name="Magnuson J."/>
            <person name="Mondo S."/>
            <person name="Nolan M."/>
            <person name="Ohm R."/>
            <person name="Pangilinan J."/>
            <person name="Park H.-J."/>
            <person name="Ramirez L."/>
            <person name="Alfaro M."/>
            <person name="Sun H."/>
            <person name="Tritt A."/>
            <person name="Yoshinaga Y."/>
            <person name="Zwiers L.-H."/>
            <person name="Turgeon B."/>
            <person name="Goodwin S."/>
            <person name="Spatafora J."/>
            <person name="Crous P."/>
            <person name="Grigoriev I."/>
        </authorList>
    </citation>
    <scope>NUCLEOTIDE SEQUENCE</scope>
    <source>
        <strain evidence="2">CBS 121410</strain>
    </source>
</reference>
<feature type="compositionally biased region" description="Basic and acidic residues" evidence="1">
    <location>
        <begin position="1"/>
        <end position="14"/>
    </location>
</feature>
<feature type="region of interest" description="Disordered" evidence="1">
    <location>
        <begin position="97"/>
        <end position="117"/>
    </location>
</feature>